<dbReference type="PROSITE" id="PS50157">
    <property type="entry name" value="ZINC_FINGER_C2H2_2"/>
    <property type="match status" value="1"/>
</dbReference>
<keyword evidence="4 7" id="KW-0863">Zinc-finger</keyword>
<evidence type="ECO:0000256" key="6">
    <source>
        <dbReference type="ARBA" id="ARBA00023242"/>
    </source>
</evidence>
<protein>
    <recommendedName>
        <fullName evidence="9">C2H2-type domain-containing protein</fullName>
    </recommendedName>
</protein>
<dbReference type="GO" id="GO:0000981">
    <property type="term" value="F:DNA-binding transcription factor activity, RNA polymerase II-specific"/>
    <property type="evidence" value="ECO:0007669"/>
    <property type="project" value="TreeGrafter"/>
</dbReference>
<comment type="subcellular location">
    <subcellularLocation>
        <location evidence="1">Nucleus</location>
    </subcellularLocation>
</comment>
<dbReference type="OrthoDB" id="10018191at2759"/>
<evidence type="ECO:0000256" key="1">
    <source>
        <dbReference type="ARBA" id="ARBA00004123"/>
    </source>
</evidence>
<evidence type="ECO:0000256" key="7">
    <source>
        <dbReference type="PROSITE-ProRule" id="PRU00042"/>
    </source>
</evidence>
<dbReference type="STRING" id="857566.A0A1E3PET5"/>
<name>A0A1E3PET5_9ASCO</name>
<evidence type="ECO:0000313" key="11">
    <source>
        <dbReference type="Proteomes" id="UP000095009"/>
    </source>
</evidence>
<feature type="compositionally biased region" description="Low complexity" evidence="8">
    <location>
        <begin position="230"/>
        <end position="239"/>
    </location>
</feature>
<keyword evidence="11" id="KW-1185">Reference proteome</keyword>
<dbReference type="Gene3D" id="3.30.160.60">
    <property type="entry name" value="Classic Zinc Finger"/>
    <property type="match status" value="1"/>
</dbReference>
<evidence type="ECO:0000256" key="3">
    <source>
        <dbReference type="ARBA" id="ARBA00022737"/>
    </source>
</evidence>
<dbReference type="EMBL" id="KV454415">
    <property type="protein sequence ID" value="ODQ63397.1"/>
    <property type="molecule type" value="Genomic_DNA"/>
</dbReference>
<keyword evidence="6" id="KW-0539">Nucleus</keyword>
<dbReference type="PANTHER" id="PTHR24396:SF19">
    <property type="entry name" value="FI01119P"/>
    <property type="match status" value="1"/>
</dbReference>
<evidence type="ECO:0000256" key="5">
    <source>
        <dbReference type="ARBA" id="ARBA00022833"/>
    </source>
</evidence>
<feature type="region of interest" description="Disordered" evidence="8">
    <location>
        <begin position="86"/>
        <end position="142"/>
    </location>
</feature>
<feature type="compositionally biased region" description="Low complexity" evidence="8">
    <location>
        <begin position="103"/>
        <end position="114"/>
    </location>
</feature>
<dbReference type="AlphaFoldDB" id="A0A1E3PET5"/>
<reference evidence="10 11" key="1">
    <citation type="journal article" date="2016" name="Proc. Natl. Acad. Sci. U.S.A.">
        <title>Comparative genomics of biotechnologically important yeasts.</title>
        <authorList>
            <person name="Riley R."/>
            <person name="Haridas S."/>
            <person name="Wolfe K.H."/>
            <person name="Lopes M.R."/>
            <person name="Hittinger C.T."/>
            <person name="Goeker M."/>
            <person name="Salamov A.A."/>
            <person name="Wisecaver J.H."/>
            <person name="Long T.M."/>
            <person name="Calvey C.H."/>
            <person name="Aerts A.L."/>
            <person name="Barry K.W."/>
            <person name="Choi C."/>
            <person name="Clum A."/>
            <person name="Coughlan A.Y."/>
            <person name="Deshpande S."/>
            <person name="Douglass A.P."/>
            <person name="Hanson S.J."/>
            <person name="Klenk H.-P."/>
            <person name="LaButti K.M."/>
            <person name="Lapidus A."/>
            <person name="Lindquist E.A."/>
            <person name="Lipzen A.M."/>
            <person name="Meier-Kolthoff J.P."/>
            <person name="Ohm R.A."/>
            <person name="Otillar R.P."/>
            <person name="Pangilinan J.L."/>
            <person name="Peng Y."/>
            <person name="Rokas A."/>
            <person name="Rosa C.A."/>
            <person name="Scheuner C."/>
            <person name="Sibirny A.A."/>
            <person name="Slot J.C."/>
            <person name="Stielow J.B."/>
            <person name="Sun H."/>
            <person name="Kurtzman C.P."/>
            <person name="Blackwell M."/>
            <person name="Grigoriev I.V."/>
            <person name="Jeffries T.W."/>
        </authorList>
    </citation>
    <scope>NUCLEOTIDE SEQUENCE [LARGE SCALE GENOMIC DNA]</scope>
    <source>
        <strain evidence="10 11">DSM 6958</strain>
    </source>
</reference>
<dbReference type="GO" id="GO:0005634">
    <property type="term" value="C:nucleus"/>
    <property type="evidence" value="ECO:0007669"/>
    <property type="project" value="UniProtKB-SubCell"/>
</dbReference>
<dbReference type="InterPro" id="IPR036236">
    <property type="entry name" value="Znf_C2H2_sf"/>
</dbReference>
<feature type="region of interest" description="Disordered" evidence="8">
    <location>
        <begin position="1"/>
        <end position="32"/>
    </location>
</feature>
<dbReference type="GO" id="GO:0000978">
    <property type="term" value="F:RNA polymerase II cis-regulatory region sequence-specific DNA binding"/>
    <property type="evidence" value="ECO:0007669"/>
    <property type="project" value="TreeGrafter"/>
</dbReference>
<keyword evidence="2" id="KW-0479">Metal-binding</keyword>
<dbReference type="SUPFAM" id="SSF57667">
    <property type="entry name" value="beta-beta-alpha zinc fingers"/>
    <property type="match status" value="1"/>
</dbReference>
<dbReference type="PANTHER" id="PTHR24396">
    <property type="entry name" value="ZINC FINGER PROTEIN"/>
    <property type="match status" value="1"/>
</dbReference>
<feature type="compositionally biased region" description="Polar residues" evidence="8">
    <location>
        <begin position="211"/>
        <end position="220"/>
    </location>
</feature>
<feature type="region of interest" description="Disordered" evidence="8">
    <location>
        <begin position="211"/>
        <end position="265"/>
    </location>
</feature>
<keyword evidence="5" id="KW-0862">Zinc</keyword>
<organism evidence="10 11">
    <name type="scientific">Nadsonia fulvescens var. elongata DSM 6958</name>
    <dbReference type="NCBI Taxonomy" id="857566"/>
    <lineage>
        <taxon>Eukaryota</taxon>
        <taxon>Fungi</taxon>
        <taxon>Dikarya</taxon>
        <taxon>Ascomycota</taxon>
        <taxon>Saccharomycotina</taxon>
        <taxon>Dipodascomycetes</taxon>
        <taxon>Dipodascales</taxon>
        <taxon>Dipodascales incertae sedis</taxon>
        <taxon>Nadsonia</taxon>
    </lineage>
</organism>
<keyword evidence="3" id="KW-0677">Repeat</keyword>
<accession>A0A1E3PET5</accession>
<evidence type="ECO:0000256" key="8">
    <source>
        <dbReference type="SAM" id="MobiDB-lite"/>
    </source>
</evidence>
<dbReference type="InterPro" id="IPR013087">
    <property type="entry name" value="Znf_C2H2_type"/>
</dbReference>
<evidence type="ECO:0000256" key="4">
    <source>
        <dbReference type="ARBA" id="ARBA00022771"/>
    </source>
</evidence>
<feature type="domain" description="C2H2-type" evidence="9">
    <location>
        <begin position="290"/>
        <end position="312"/>
    </location>
</feature>
<dbReference type="FunFam" id="3.30.160.60:FF:000100">
    <property type="entry name" value="Zinc finger 45-like"/>
    <property type="match status" value="1"/>
</dbReference>
<dbReference type="GO" id="GO:0008270">
    <property type="term" value="F:zinc ion binding"/>
    <property type="evidence" value="ECO:0007669"/>
    <property type="project" value="UniProtKB-KW"/>
</dbReference>
<proteinExistence type="predicted"/>
<evidence type="ECO:0000313" key="10">
    <source>
        <dbReference type="EMBL" id="ODQ63397.1"/>
    </source>
</evidence>
<evidence type="ECO:0000259" key="9">
    <source>
        <dbReference type="PROSITE" id="PS50157"/>
    </source>
</evidence>
<sequence length="419" mass="45744">MNSVDHQQPLLLPRPYSPPGSRPTSLLAYHYGPAGLPRPRPTLCQPSGVSAYYPPNYPSSYPSSYPPTYPYNVGYPPLDAAAPAPIYTGHTSHLHTPPPPPSALSSSSKYLQSPETKPPAALARINSEAPPSPPTSSSSISFSGSGISMLSNAAVSMVQYNHYRPISPPDSTASLSEGEVLAGHQLKIPRLSCSSNPGSGNIMSIASLVSETSDNSTIRSSPAKRKNDALDSSLSSSSDGHAKRTKWHRYDTQPAADQLSQNNRDDCQESDCQDADCQDDSHDHSGTKPHVCQDCQKGFLRLNDLIRHERSHKEVAQYYCPFYYDAYPNETNLTSAATDSVAKRQFCKCHQTGGFSRCDTFKNHLKSIHFVYPLGTKKKDRAGQSGVCKACDMKFENVNAWLVKHVENNQCRGIVKSLK</sequence>
<gene>
    <name evidence="10" type="ORF">NADFUDRAFT_48255</name>
</gene>
<dbReference type="PROSITE" id="PS00028">
    <property type="entry name" value="ZINC_FINGER_C2H2_1"/>
    <property type="match status" value="1"/>
</dbReference>
<evidence type="ECO:0000256" key="2">
    <source>
        <dbReference type="ARBA" id="ARBA00022723"/>
    </source>
</evidence>
<dbReference type="InterPro" id="IPR051643">
    <property type="entry name" value="Transcr_Reg_ZincFinger"/>
</dbReference>
<dbReference type="Proteomes" id="UP000095009">
    <property type="component" value="Unassembled WGS sequence"/>
</dbReference>